<dbReference type="EMBL" id="FOIE01000003">
    <property type="protein sequence ID" value="SET22095.1"/>
    <property type="molecule type" value="Genomic_DNA"/>
</dbReference>
<evidence type="ECO:0000313" key="3">
    <source>
        <dbReference type="Proteomes" id="UP000198507"/>
    </source>
</evidence>
<dbReference type="SUPFAM" id="SSF52540">
    <property type="entry name" value="P-loop containing nucleoside triphosphate hydrolases"/>
    <property type="match status" value="1"/>
</dbReference>
<name>A0A1I0CRD4_9ACTN</name>
<dbReference type="Proteomes" id="UP000198507">
    <property type="component" value="Unassembled WGS sequence"/>
</dbReference>
<dbReference type="InterPro" id="IPR027785">
    <property type="entry name" value="UvrD-like_helicase_C"/>
</dbReference>
<dbReference type="Pfam" id="PF13538">
    <property type="entry name" value="UvrD_C_2"/>
    <property type="match status" value="1"/>
</dbReference>
<keyword evidence="2" id="KW-0547">Nucleotide-binding</keyword>
<protein>
    <submittedName>
        <fullName evidence="2">UvrD-like helicase C-terminal domain-containing protein</fullName>
    </submittedName>
</protein>
<keyword evidence="2" id="KW-0347">Helicase</keyword>
<organism evidence="2 3">
    <name type="scientific">Geodermatophilus poikilotrophus</name>
    <dbReference type="NCBI Taxonomy" id="1333667"/>
    <lineage>
        <taxon>Bacteria</taxon>
        <taxon>Bacillati</taxon>
        <taxon>Actinomycetota</taxon>
        <taxon>Actinomycetes</taxon>
        <taxon>Geodermatophilales</taxon>
        <taxon>Geodermatophilaceae</taxon>
        <taxon>Geodermatophilus</taxon>
    </lineage>
</organism>
<keyword evidence="2" id="KW-0378">Hydrolase</keyword>
<evidence type="ECO:0000259" key="1">
    <source>
        <dbReference type="Pfam" id="PF13538"/>
    </source>
</evidence>
<feature type="domain" description="UvrD-like helicase C-terminal" evidence="1">
    <location>
        <begin position="82"/>
        <end position="120"/>
    </location>
</feature>
<keyword evidence="3" id="KW-1185">Reference proteome</keyword>
<sequence>MRGLSGVPVRFVPCTSEQAVDVADDVAAALLEDEDWPAESVALLTTHARHPVQKERQAEGQDAYWATFWDDENLFYGHVLGFKGLERPAVVLAVNGFRDAARAREMLYVGLSRARDLLVVCGDLELIRRVGGEGVAQRLSGVRQDTR</sequence>
<accession>A0A1I0CRD4</accession>
<gene>
    <name evidence="2" type="ORF">SAMN04488546_1722</name>
</gene>
<reference evidence="3" key="1">
    <citation type="submission" date="2016-10" db="EMBL/GenBank/DDBJ databases">
        <authorList>
            <person name="Varghese N."/>
            <person name="Submissions S."/>
        </authorList>
    </citation>
    <scope>NUCLEOTIDE SEQUENCE [LARGE SCALE GENOMIC DNA]</scope>
    <source>
        <strain evidence="3">DSM 44209</strain>
    </source>
</reference>
<dbReference type="Gene3D" id="3.40.50.300">
    <property type="entry name" value="P-loop containing nucleotide triphosphate hydrolases"/>
    <property type="match status" value="1"/>
</dbReference>
<dbReference type="GO" id="GO:0004386">
    <property type="term" value="F:helicase activity"/>
    <property type="evidence" value="ECO:0007669"/>
    <property type="project" value="UniProtKB-KW"/>
</dbReference>
<evidence type="ECO:0000313" key="2">
    <source>
        <dbReference type="EMBL" id="SET22095.1"/>
    </source>
</evidence>
<dbReference type="AlphaFoldDB" id="A0A1I0CRD4"/>
<proteinExistence type="predicted"/>
<keyword evidence="2" id="KW-0067">ATP-binding</keyword>
<dbReference type="InterPro" id="IPR027417">
    <property type="entry name" value="P-loop_NTPase"/>
</dbReference>